<evidence type="ECO:0000256" key="7">
    <source>
        <dbReference type="RuleBase" id="RU003829"/>
    </source>
</evidence>
<dbReference type="EMBL" id="CP045901">
    <property type="protein sequence ID" value="QQP37444.1"/>
    <property type="molecule type" value="Genomic_DNA"/>
</dbReference>
<evidence type="ECO:0000256" key="3">
    <source>
        <dbReference type="ARBA" id="ARBA00022499"/>
    </source>
</evidence>
<dbReference type="InterPro" id="IPR016159">
    <property type="entry name" value="Cullin_repeat-like_dom_sf"/>
</dbReference>
<dbReference type="InterPro" id="IPR036317">
    <property type="entry name" value="Cullin_homology_sf"/>
</dbReference>
<dbReference type="PROSITE" id="PS01256">
    <property type="entry name" value="CULLIN_1"/>
    <property type="match status" value="1"/>
</dbReference>
<evidence type="ECO:0000256" key="2">
    <source>
        <dbReference type="ARBA" id="ARBA00006019"/>
    </source>
</evidence>
<keyword evidence="3" id="KW-1017">Isopeptide bond</keyword>
<dbReference type="InterPro" id="IPR016157">
    <property type="entry name" value="Cullin_CS"/>
</dbReference>
<evidence type="ECO:0000256" key="6">
    <source>
        <dbReference type="PROSITE-ProRule" id="PRU00330"/>
    </source>
</evidence>
<feature type="domain" description="Cullin family profile" evidence="9">
    <location>
        <begin position="516"/>
        <end position="701"/>
    </location>
</feature>
<dbReference type="InterPro" id="IPR036390">
    <property type="entry name" value="WH_DNA-bd_sf"/>
</dbReference>
<evidence type="ECO:0000259" key="9">
    <source>
        <dbReference type="PROSITE" id="PS50069"/>
    </source>
</evidence>
<dbReference type="OrthoDB" id="27073at2759"/>
<evidence type="ECO:0000313" key="10">
    <source>
        <dbReference type="EMBL" id="QQP37444.1"/>
    </source>
</evidence>
<feature type="compositionally biased region" description="Low complexity" evidence="8">
    <location>
        <begin position="13"/>
        <end position="24"/>
    </location>
</feature>
<dbReference type="FunFam" id="1.20.1310.10:FF:000004">
    <property type="entry name" value="Cullin 4B"/>
    <property type="match status" value="1"/>
</dbReference>
<comment type="similarity">
    <text evidence="2 6 7">Belongs to the cullin family.</text>
</comment>
<accession>A0A7T8GTB9</accession>
<evidence type="ECO:0000256" key="5">
    <source>
        <dbReference type="ARBA" id="ARBA00022843"/>
    </source>
</evidence>
<comment type="pathway">
    <text evidence="1">Protein modification; protein ubiquitination.</text>
</comment>
<feature type="region of interest" description="Disordered" evidence="8">
    <location>
        <begin position="1"/>
        <end position="25"/>
    </location>
</feature>
<dbReference type="SMART" id="SM00182">
    <property type="entry name" value="CULLIN"/>
    <property type="match status" value="1"/>
</dbReference>
<dbReference type="GO" id="GO:0031461">
    <property type="term" value="C:cullin-RING ubiquitin ligase complex"/>
    <property type="evidence" value="ECO:0007669"/>
    <property type="project" value="InterPro"/>
</dbReference>
<evidence type="ECO:0000256" key="4">
    <source>
        <dbReference type="ARBA" id="ARBA00022786"/>
    </source>
</evidence>
<dbReference type="FunFam" id="1.20.1310.10:FF:000008">
    <property type="entry name" value="Cullin 4B"/>
    <property type="match status" value="1"/>
</dbReference>
<evidence type="ECO:0000256" key="1">
    <source>
        <dbReference type="ARBA" id="ARBA00004906"/>
    </source>
</evidence>
<protein>
    <submittedName>
        <fullName evidence="10">Cullin4Blike</fullName>
    </submittedName>
</protein>
<dbReference type="FunFam" id="1.20.1310.10:FF:000059">
    <property type="entry name" value="Cullin-4B"/>
    <property type="match status" value="1"/>
</dbReference>
<feature type="domain" description="Cullin family profile" evidence="9">
    <location>
        <begin position="396"/>
        <end position="434"/>
    </location>
</feature>
<dbReference type="Pfam" id="PF10557">
    <property type="entry name" value="Cullin_Nedd8"/>
    <property type="match status" value="1"/>
</dbReference>
<dbReference type="PANTHER" id="PTHR11932">
    <property type="entry name" value="CULLIN"/>
    <property type="match status" value="1"/>
</dbReference>
<name>A0A7T8GTB9_CALRO</name>
<evidence type="ECO:0000313" key="11">
    <source>
        <dbReference type="Proteomes" id="UP000595437"/>
    </source>
</evidence>
<dbReference type="SMART" id="SM00884">
    <property type="entry name" value="Cullin_Nedd8"/>
    <property type="match status" value="1"/>
</dbReference>
<dbReference type="InterPro" id="IPR019559">
    <property type="entry name" value="Cullin_neddylation_domain"/>
</dbReference>
<proteinExistence type="inferred from homology"/>
<dbReference type="GO" id="GO:0031625">
    <property type="term" value="F:ubiquitin protein ligase binding"/>
    <property type="evidence" value="ECO:0007669"/>
    <property type="project" value="InterPro"/>
</dbReference>
<dbReference type="SUPFAM" id="SSF74788">
    <property type="entry name" value="Cullin repeat-like"/>
    <property type="match status" value="1"/>
</dbReference>
<dbReference type="Pfam" id="PF26557">
    <property type="entry name" value="Cullin_AB"/>
    <property type="match status" value="1"/>
</dbReference>
<dbReference type="InterPro" id="IPR045093">
    <property type="entry name" value="Cullin"/>
</dbReference>
<dbReference type="Gene3D" id="1.10.10.10">
    <property type="entry name" value="Winged helix-like DNA-binding domain superfamily/Winged helix DNA-binding domain"/>
    <property type="match status" value="1"/>
</dbReference>
<dbReference type="Pfam" id="PF00888">
    <property type="entry name" value="Cullin"/>
    <property type="match status" value="2"/>
</dbReference>
<dbReference type="AlphaFoldDB" id="A0A7T8GTB9"/>
<dbReference type="InterPro" id="IPR016158">
    <property type="entry name" value="Cullin_homology"/>
</dbReference>
<dbReference type="FunFam" id="3.30.230.130:FF:000001">
    <property type="entry name" value="Cullin 4A"/>
    <property type="match status" value="1"/>
</dbReference>
<sequence length="803" mass="91402">MNFISLYGGGGSSSSSLPSSSSPSGVPPAKKLVIKNLKVKPVLPSDFVSKSLEKLRRATLAIQTSSPIRDATLEELYQAVETLCAHEAAQRVYGDLKSLVEAHVETVREFLSPGGESLDKLLFMQKMNASWTSHCRQMILTRSIFLFLDRTYVLQNPSVLSIWEMGLDTFRRLVLTHTAVQTRTVDGILMLIEQERHGDMVDRSLLKSLLRMLSDLQIYKEAFEKKFLGATEKLYAAEGRRLVLERDVPVYLSHVEKRLKEESDRFIHYLDPGTKWQLLHTVEKNLISEHLSVILSKGLDALLEENRKTELRLMYSLLGRVKGGCVELKAAMCDYVKRRGKVLVVNPEKDKTMVQELLDFKDKLDAIMAECFNGNESFVVGMKEAFESFVNIRQNKPAELIAKFVDSKLKAGNKEASEEELEKLLDKIMVIFSFRIRRTSEEGSSEGWGRIHVIMEKALHKLDWSDGHFLHTLFHNLEATWPHGSQEVSIQPIQLVGAVLGNAKNAAIAANGGFFDQSKAFYKKDLAKRLLVGKSASVDSEKSMLSKLKAECGAGFTSKLEGMFKDMELSRDINTAYKQQQQQGSGSRSIEMTVNVLSMAYWPTYIPMEVRMPLEMGRAQELFTKFYHAKYSGRKLQWQPNLGHAVLKAHFKSGQKELRVSLFQSLVLLLFNAADEISFPEIKEASNIEDGELRRTLQSLACGKIRVLKKNPKGKDLCHIKINQVQMKETQDEQKATEERVFQDRQYQIDAAVVRIMKMRKTIFHNLLITELYNQLKFPIESLIDRDYMERDKDNANQYNYVA</sequence>
<organism evidence="10 11">
    <name type="scientific">Caligus rogercresseyi</name>
    <name type="common">Sea louse</name>
    <dbReference type="NCBI Taxonomy" id="217165"/>
    <lineage>
        <taxon>Eukaryota</taxon>
        <taxon>Metazoa</taxon>
        <taxon>Ecdysozoa</taxon>
        <taxon>Arthropoda</taxon>
        <taxon>Crustacea</taxon>
        <taxon>Multicrustacea</taxon>
        <taxon>Hexanauplia</taxon>
        <taxon>Copepoda</taxon>
        <taxon>Siphonostomatoida</taxon>
        <taxon>Caligidae</taxon>
        <taxon>Caligus</taxon>
    </lineage>
</organism>
<dbReference type="FunFam" id="1.10.10.10:FF:000050">
    <property type="entry name" value="Cullin 4B"/>
    <property type="match status" value="1"/>
</dbReference>
<dbReference type="InterPro" id="IPR001373">
    <property type="entry name" value="Cullin_N"/>
</dbReference>
<dbReference type="SUPFAM" id="SSF46785">
    <property type="entry name" value="Winged helix' DNA-binding domain"/>
    <property type="match status" value="1"/>
</dbReference>
<dbReference type="Proteomes" id="UP000595437">
    <property type="component" value="Chromosome 12"/>
</dbReference>
<keyword evidence="4" id="KW-0833">Ubl conjugation pathway</keyword>
<dbReference type="InterPro" id="IPR036388">
    <property type="entry name" value="WH-like_DNA-bd_sf"/>
</dbReference>
<keyword evidence="11" id="KW-1185">Reference proteome</keyword>
<gene>
    <name evidence="10" type="ORF">FKW44_017711</name>
</gene>
<dbReference type="PROSITE" id="PS50069">
    <property type="entry name" value="CULLIN_2"/>
    <property type="match status" value="2"/>
</dbReference>
<dbReference type="InterPro" id="IPR059120">
    <property type="entry name" value="Cullin-like_AB"/>
</dbReference>
<keyword evidence="5" id="KW-0832">Ubl conjugation</keyword>
<dbReference type="Gene3D" id="1.20.1310.10">
    <property type="entry name" value="Cullin Repeats"/>
    <property type="match status" value="5"/>
</dbReference>
<dbReference type="SUPFAM" id="SSF75632">
    <property type="entry name" value="Cullin homology domain"/>
    <property type="match status" value="2"/>
</dbReference>
<dbReference type="GO" id="GO:0006511">
    <property type="term" value="P:ubiquitin-dependent protein catabolic process"/>
    <property type="evidence" value="ECO:0007669"/>
    <property type="project" value="InterPro"/>
</dbReference>
<evidence type="ECO:0000256" key="8">
    <source>
        <dbReference type="SAM" id="MobiDB-lite"/>
    </source>
</evidence>
<reference evidence="11" key="1">
    <citation type="submission" date="2021-01" db="EMBL/GenBank/DDBJ databases">
        <title>Caligus Genome Assembly.</title>
        <authorList>
            <person name="Gallardo-Escarate C."/>
        </authorList>
    </citation>
    <scope>NUCLEOTIDE SEQUENCE [LARGE SCALE GENOMIC DNA]</scope>
</reference>
<dbReference type="Gene3D" id="3.30.230.130">
    <property type="entry name" value="Cullin, Chain C, Domain 2"/>
    <property type="match status" value="1"/>
</dbReference>